<reference evidence="1 2" key="1">
    <citation type="submission" date="2016-06" db="EMBL/GenBank/DDBJ databases">
        <authorList>
            <person name="Kjaerup R.B."/>
            <person name="Dalgaard T.S."/>
            <person name="Juul-Madsen H.R."/>
        </authorList>
    </citation>
    <scope>NUCLEOTIDE SEQUENCE [LARGE SCALE GENOMIC DNA]</scope>
</reference>
<protein>
    <submittedName>
        <fullName evidence="1">Uncharacterized protein</fullName>
    </submittedName>
</protein>
<dbReference type="AlphaFoldDB" id="A0A1X7S319"/>
<gene>
    <name evidence="1" type="ORF">ZT3D7_G9183</name>
</gene>
<accession>A0A1X7S319</accession>
<name>A0A1X7S319_ZYMT9</name>
<dbReference type="Proteomes" id="UP000215127">
    <property type="component" value="Chromosome 9"/>
</dbReference>
<sequence>MKLSITGAIFGLGLLTPVVMGYLHVHYHVCARSESHQFYDQCDFKNAGAICATGITSVDELHCDTNYPNFPDEWHIAKWTDPRKSCTVKDVHGGPDVAGQLACVYD</sequence>
<dbReference type="EMBL" id="LT853700">
    <property type="protein sequence ID" value="SMQ54029.1"/>
    <property type="molecule type" value="Genomic_DNA"/>
</dbReference>
<evidence type="ECO:0000313" key="1">
    <source>
        <dbReference type="EMBL" id="SMQ54029.1"/>
    </source>
</evidence>
<proteinExistence type="predicted"/>
<organism evidence="1 2">
    <name type="scientific">Zymoseptoria tritici (strain ST99CH_3D7)</name>
    <dbReference type="NCBI Taxonomy" id="1276538"/>
    <lineage>
        <taxon>Eukaryota</taxon>
        <taxon>Fungi</taxon>
        <taxon>Dikarya</taxon>
        <taxon>Ascomycota</taxon>
        <taxon>Pezizomycotina</taxon>
        <taxon>Dothideomycetes</taxon>
        <taxon>Dothideomycetidae</taxon>
        <taxon>Mycosphaerellales</taxon>
        <taxon>Mycosphaerellaceae</taxon>
        <taxon>Zymoseptoria</taxon>
    </lineage>
</organism>
<keyword evidence="2" id="KW-1185">Reference proteome</keyword>
<evidence type="ECO:0000313" key="2">
    <source>
        <dbReference type="Proteomes" id="UP000215127"/>
    </source>
</evidence>